<evidence type="ECO:0000256" key="1">
    <source>
        <dbReference type="ARBA" id="ARBA00004196"/>
    </source>
</evidence>
<dbReference type="PROSITE" id="PS51352">
    <property type="entry name" value="THIOREDOXIN_2"/>
    <property type="match status" value="1"/>
</dbReference>
<protein>
    <submittedName>
        <fullName evidence="5">TlpA disulfide reductase family protein</fullName>
    </submittedName>
</protein>
<dbReference type="AlphaFoldDB" id="A0A9X3DDD2"/>
<sequence>MTTLIVCLCCGKVFAQDKYPVSLSVGDKVPSLIWREQLTAVSVIGENTISLADFKDKAIILDFWTSWCAPCLKNMPILDSIHRENNRDLKVIMMNASISRTGYDKEQKFIRQFLTDHQNFFSPLTLRSDLYRKYFYFRVVPHYVWIGADGKVKALTDHTQFSKENISRFISGKSLSLTPKTQ</sequence>
<dbReference type="InterPro" id="IPR013740">
    <property type="entry name" value="Redoxin"/>
</dbReference>
<evidence type="ECO:0000313" key="5">
    <source>
        <dbReference type="EMBL" id="MCX3265628.1"/>
    </source>
</evidence>
<dbReference type="CDD" id="cd02966">
    <property type="entry name" value="TlpA_like_family"/>
    <property type="match status" value="1"/>
</dbReference>
<dbReference type="Gene3D" id="3.40.30.10">
    <property type="entry name" value="Glutaredoxin"/>
    <property type="match status" value="1"/>
</dbReference>
<dbReference type="GO" id="GO:0016491">
    <property type="term" value="F:oxidoreductase activity"/>
    <property type="evidence" value="ECO:0007669"/>
    <property type="project" value="InterPro"/>
</dbReference>
<dbReference type="PANTHER" id="PTHR42852">
    <property type="entry name" value="THIOL:DISULFIDE INTERCHANGE PROTEIN DSBE"/>
    <property type="match status" value="1"/>
</dbReference>
<name>A0A9X3DDD2_9SPHI</name>
<dbReference type="GO" id="GO:0030313">
    <property type="term" value="C:cell envelope"/>
    <property type="evidence" value="ECO:0007669"/>
    <property type="project" value="UniProtKB-SubCell"/>
</dbReference>
<accession>A0A9X3DDD2</accession>
<proteinExistence type="predicted"/>
<dbReference type="PANTHER" id="PTHR42852:SF13">
    <property type="entry name" value="PROTEIN DIPZ"/>
    <property type="match status" value="1"/>
</dbReference>
<evidence type="ECO:0000259" key="4">
    <source>
        <dbReference type="PROSITE" id="PS51352"/>
    </source>
</evidence>
<reference evidence="5" key="1">
    <citation type="submission" date="2022-11" db="EMBL/GenBank/DDBJ databases">
        <authorList>
            <person name="Graham C."/>
            <person name="Newman J.D."/>
        </authorList>
    </citation>
    <scope>NUCLEOTIDE SEQUENCE</scope>
    <source>
        <strain evidence="5">DSM 19486</strain>
    </source>
</reference>
<evidence type="ECO:0000256" key="3">
    <source>
        <dbReference type="ARBA" id="ARBA00023284"/>
    </source>
</evidence>
<comment type="subcellular location">
    <subcellularLocation>
        <location evidence="1">Cell envelope</location>
    </subcellularLocation>
</comment>
<dbReference type="PROSITE" id="PS00194">
    <property type="entry name" value="THIOREDOXIN_1"/>
    <property type="match status" value="1"/>
</dbReference>
<dbReference type="Pfam" id="PF08534">
    <property type="entry name" value="Redoxin"/>
    <property type="match status" value="1"/>
</dbReference>
<evidence type="ECO:0000313" key="6">
    <source>
        <dbReference type="Proteomes" id="UP001142592"/>
    </source>
</evidence>
<evidence type="ECO:0000256" key="2">
    <source>
        <dbReference type="ARBA" id="ARBA00022748"/>
    </source>
</evidence>
<keyword evidence="2" id="KW-0201">Cytochrome c-type biogenesis</keyword>
<keyword evidence="3" id="KW-0676">Redox-active center</keyword>
<dbReference type="GO" id="GO:0017004">
    <property type="term" value="P:cytochrome complex assembly"/>
    <property type="evidence" value="ECO:0007669"/>
    <property type="project" value="UniProtKB-KW"/>
</dbReference>
<gene>
    <name evidence="5" type="ORF">OQZ29_12780</name>
</gene>
<feature type="domain" description="Thioredoxin" evidence="4">
    <location>
        <begin position="23"/>
        <end position="175"/>
    </location>
</feature>
<dbReference type="Proteomes" id="UP001142592">
    <property type="component" value="Unassembled WGS sequence"/>
</dbReference>
<dbReference type="InterPro" id="IPR013766">
    <property type="entry name" value="Thioredoxin_domain"/>
</dbReference>
<dbReference type="SUPFAM" id="SSF52833">
    <property type="entry name" value="Thioredoxin-like"/>
    <property type="match status" value="1"/>
</dbReference>
<dbReference type="InterPro" id="IPR017937">
    <property type="entry name" value="Thioredoxin_CS"/>
</dbReference>
<keyword evidence="6" id="KW-1185">Reference proteome</keyword>
<comment type="caution">
    <text evidence="5">The sequence shown here is derived from an EMBL/GenBank/DDBJ whole genome shotgun (WGS) entry which is preliminary data.</text>
</comment>
<dbReference type="InterPro" id="IPR050553">
    <property type="entry name" value="Thioredoxin_ResA/DsbE_sf"/>
</dbReference>
<organism evidence="5 6">
    <name type="scientific">Pedobacter agri</name>
    <dbReference type="NCBI Taxonomy" id="454586"/>
    <lineage>
        <taxon>Bacteria</taxon>
        <taxon>Pseudomonadati</taxon>
        <taxon>Bacteroidota</taxon>
        <taxon>Sphingobacteriia</taxon>
        <taxon>Sphingobacteriales</taxon>
        <taxon>Sphingobacteriaceae</taxon>
        <taxon>Pedobacter</taxon>
    </lineage>
</organism>
<dbReference type="EMBL" id="JAPJUH010000004">
    <property type="protein sequence ID" value="MCX3265628.1"/>
    <property type="molecule type" value="Genomic_DNA"/>
</dbReference>
<dbReference type="RefSeq" id="WP_266269646.1">
    <property type="nucleotide sequence ID" value="NZ_JAPJUH010000004.1"/>
</dbReference>
<dbReference type="InterPro" id="IPR036249">
    <property type="entry name" value="Thioredoxin-like_sf"/>
</dbReference>